<evidence type="ECO:0000313" key="2">
    <source>
        <dbReference type="Proteomes" id="UP000579605"/>
    </source>
</evidence>
<reference evidence="1 2" key="1">
    <citation type="submission" date="2020-07" db="EMBL/GenBank/DDBJ databases">
        <title>Sequencing the genomes of 1000 actinobacteria strains.</title>
        <authorList>
            <person name="Klenk H.-P."/>
        </authorList>
    </citation>
    <scope>NUCLEOTIDE SEQUENCE [LARGE SCALE GENOMIC DNA]</scope>
    <source>
        <strain evidence="1 2">DSM 18448</strain>
    </source>
</reference>
<evidence type="ECO:0000313" key="1">
    <source>
        <dbReference type="EMBL" id="NYH89193.1"/>
    </source>
</evidence>
<gene>
    <name evidence="1" type="ORF">F4554_001831</name>
</gene>
<dbReference type="AlphaFoldDB" id="A0A852ZA23"/>
<comment type="caution">
    <text evidence="1">The sequence shown here is derived from an EMBL/GenBank/DDBJ whole genome shotgun (WGS) entry which is preliminary data.</text>
</comment>
<sequence>MRIGIVERGGEYGRLPGQFLKLYRAFRSSGIPVAWAAGHDVEVQMRHRLAGSAVVLKDCRTGRAERLSDRDWHVSVLQVGRPFVDDQRIGQE</sequence>
<accession>A0A852ZA23</accession>
<protein>
    <submittedName>
        <fullName evidence="1">Uncharacterized protein</fullName>
    </submittedName>
</protein>
<keyword evidence="2" id="KW-1185">Reference proteome</keyword>
<name>A0A852ZA23_9ACTN</name>
<dbReference type="Proteomes" id="UP000579605">
    <property type="component" value="Unassembled WGS sequence"/>
</dbReference>
<organism evidence="1 2">
    <name type="scientific">Actinopolymorpha rutila</name>
    <dbReference type="NCBI Taxonomy" id="446787"/>
    <lineage>
        <taxon>Bacteria</taxon>
        <taxon>Bacillati</taxon>
        <taxon>Actinomycetota</taxon>
        <taxon>Actinomycetes</taxon>
        <taxon>Propionibacteriales</taxon>
        <taxon>Actinopolymorphaceae</taxon>
        <taxon>Actinopolymorpha</taxon>
    </lineage>
</organism>
<proteinExistence type="predicted"/>
<dbReference type="EMBL" id="JACBZH010000001">
    <property type="protein sequence ID" value="NYH89193.1"/>
    <property type="molecule type" value="Genomic_DNA"/>
</dbReference>